<evidence type="ECO:0000313" key="2">
    <source>
        <dbReference type="EMBL" id="KDN63001.1"/>
    </source>
</evidence>
<dbReference type="AlphaFoldDB" id="A0A066XB62"/>
<feature type="compositionally biased region" description="Basic and acidic residues" evidence="1">
    <location>
        <begin position="1"/>
        <end position="12"/>
    </location>
</feature>
<dbReference type="Proteomes" id="UP000027238">
    <property type="component" value="Unassembled WGS sequence"/>
</dbReference>
<keyword evidence="3" id="KW-1185">Reference proteome</keyword>
<feature type="compositionally biased region" description="Polar residues" evidence="1">
    <location>
        <begin position="29"/>
        <end position="43"/>
    </location>
</feature>
<gene>
    <name evidence="2" type="ORF">CSUB01_09537</name>
</gene>
<sequence length="105" mass="11587">MYFAADVRKRQEGQGVSSGWETLRVGGRSENTQGIYSSLNQPSLRRKRGDDKGSEGLGNLIYSNERRRPRRNIETKVAAKTPEIRATPMTQTSAARVGDNDSSAS</sequence>
<comment type="caution">
    <text evidence="2">The sequence shown here is derived from an EMBL/GenBank/DDBJ whole genome shotgun (WGS) entry which is preliminary data.</text>
</comment>
<proteinExistence type="predicted"/>
<dbReference type="HOGENOM" id="CLU_2236441_0_0_1"/>
<accession>A0A066XB62</accession>
<feature type="compositionally biased region" description="Polar residues" evidence="1">
    <location>
        <begin position="88"/>
        <end position="105"/>
    </location>
</feature>
<evidence type="ECO:0000256" key="1">
    <source>
        <dbReference type="SAM" id="MobiDB-lite"/>
    </source>
</evidence>
<protein>
    <submittedName>
        <fullName evidence="2">Uncharacterized protein</fullName>
    </submittedName>
</protein>
<evidence type="ECO:0000313" key="3">
    <source>
        <dbReference type="Proteomes" id="UP000027238"/>
    </source>
</evidence>
<organism evidence="2 3">
    <name type="scientific">Colletotrichum sublineola</name>
    <name type="common">Sorghum anthracnose fungus</name>
    <dbReference type="NCBI Taxonomy" id="1173701"/>
    <lineage>
        <taxon>Eukaryota</taxon>
        <taxon>Fungi</taxon>
        <taxon>Dikarya</taxon>
        <taxon>Ascomycota</taxon>
        <taxon>Pezizomycotina</taxon>
        <taxon>Sordariomycetes</taxon>
        <taxon>Hypocreomycetidae</taxon>
        <taxon>Glomerellales</taxon>
        <taxon>Glomerellaceae</taxon>
        <taxon>Colletotrichum</taxon>
        <taxon>Colletotrichum graminicola species complex</taxon>
    </lineage>
</organism>
<name>A0A066XB62_COLSU</name>
<reference evidence="3" key="1">
    <citation type="journal article" date="2014" name="Genome Announc.">
        <title>Draft genome sequence of Colletotrichum sublineola, a destructive pathogen of cultivated sorghum.</title>
        <authorList>
            <person name="Baroncelli R."/>
            <person name="Sanz-Martin J.M."/>
            <person name="Rech G.E."/>
            <person name="Sukno S.A."/>
            <person name="Thon M.R."/>
        </authorList>
    </citation>
    <scope>NUCLEOTIDE SEQUENCE [LARGE SCALE GENOMIC DNA]</scope>
    <source>
        <strain evidence="3">TX430BB</strain>
    </source>
</reference>
<dbReference type="EMBL" id="JMSE01001274">
    <property type="protein sequence ID" value="KDN63001.1"/>
    <property type="molecule type" value="Genomic_DNA"/>
</dbReference>
<feature type="region of interest" description="Disordered" evidence="1">
    <location>
        <begin position="1"/>
        <end position="105"/>
    </location>
</feature>